<dbReference type="Pfam" id="PF01266">
    <property type="entry name" value="DAO"/>
    <property type="match status" value="1"/>
</dbReference>
<dbReference type="GO" id="GO:0055130">
    <property type="term" value="P:D-alanine catabolic process"/>
    <property type="evidence" value="ECO:0007669"/>
    <property type="project" value="TreeGrafter"/>
</dbReference>
<comment type="similarity">
    <text evidence="1">Belongs to the DadA oxidoreductase family.</text>
</comment>
<evidence type="ECO:0000313" key="5">
    <source>
        <dbReference type="Proteomes" id="UP000663946"/>
    </source>
</evidence>
<keyword evidence="4" id="KW-0614">Plasmid</keyword>
<proteinExistence type="inferred from homology"/>
<organism evidence="4 5">
    <name type="scientific">Agrobacterium tumefaciens</name>
    <dbReference type="NCBI Taxonomy" id="358"/>
    <lineage>
        <taxon>Bacteria</taxon>
        <taxon>Pseudomonadati</taxon>
        <taxon>Pseudomonadota</taxon>
        <taxon>Alphaproteobacteria</taxon>
        <taxon>Hyphomicrobiales</taxon>
        <taxon>Rhizobiaceae</taxon>
        <taxon>Rhizobium/Agrobacterium group</taxon>
        <taxon>Agrobacterium</taxon>
        <taxon>Agrobacterium tumefaciens complex</taxon>
    </lineage>
</organism>
<feature type="domain" description="FAD dependent oxidoreductase" evidence="3">
    <location>
        <begin position="19"/>
        <end position="413"/>
    </location>
</feature>
<dbReference type="EMBL" id="CP049220">
    <property type="protein sequence ID" value="QTG17276.1"/>
    <property type="molecule type" value="Genomic_DNA"/>
</dbReference>
<evidence type="ECO:0000256" key="2">
    <source>
        <dbReference type="ARBA" id="ARBA00023002"/>
    </source>
</evidence>
<geneLocation type="plasmid" evidence="4 5">
    <name>pTiQ15_94</name>
</geneLocation>
<dbReference type="InterPro" id="IPR036188">
    <property type="entry name" value="FAD/NAD-bd_sf"/>
</dbReference>
<protein>
    <submittedName>
        <fullName evidence="4">FAD-binding oxidoreductase</fullName>
    </submittedName>
</protein>
<dbReference type="GO" id="GO:0005886">
    <property type="term" value="C:plasma membrane"/>
    <property type="evidence" value="ECO:0007669"/>
    <property type="project" value="TreeGrafter"/>
</dbReference>
<evidence type="ECO:0000256" key="1">
    <source>
        <dbReference type="ARBA" id="ARBA00009410"/>
    </source>
</evidence>
<dbReference type="GO" id="GO:0005737">
    <property type="term" value="C:cytoplasm"/>
    <property type="evidence" value="ECO:0007669"/>
    <property type="project" value="TreeGrafter"/>
</dbReference>
<dbReference type="Proteomes" id="UP000663946">
    <property type="component" value="Plasmid pTiQ15_94"/>
</dbReference>
<dbReference type="AlphaFoldDB" id="A0AAJ4N984"/>
<gene>
    <name evidence="4" type="ORF">G6M86_28540</name>
</gene>
<dbReference type="RefSeq" id="WP_333722935.1">
    <property type="nucleotide sequence ID" value="NZ_CP049220.1"/>
</dbReference>
<dbReference type="InterPro" id="IPR006076">
    <property type="entry name" value="FAD-dep_OxRdtase"/>
</dbReference>
<evidence type="ECO:0000259" key="3">
    <source>
        <dbReference type="Pfam" id="PF01266"/>
    </source>
</evidence>
<dbReference type="Gene3D" id="3.30.9.10">
    <property type="entry name" value="D-Amino Acid Oxidase, subunit A, domain 2"/>
    <property type="match status" value="2"/>
</dbReference>
<dbReference type="Gene3D" id="3.50.50.60">
    <property type="entry name" value="FAD/NAD(P)-binding domain"/>
    <property type="match status" value="2"/>
</dbReference>
<dbReference type="PANTHER" id="PTHR13847">
    <property type="entry name" value="SARCOSINE DEHYDROGENASE-RELATED"/>
    <property type="match status" value="1"/>
</dbReference>
<dbReference type="SUPFAM" id="SSF51905">
    <property type="entry name" value="FAD/NAD(P)-binding domain"/>
    <property type="match status" value="1"/>
</dbReference>
<name>A0AAJ4N984_AGRTU</name>
<dbReference type="PANTHER" id="PTHR13847:SF280">
    <property type="entry name" value="D-AMINO ACID DEHYDROGENASE"/>
    <property type="match status" value="1"/>
</dbReference>
<reference evidence="4" key="1">
    <citation type="submission" date="2020-02" db="EMBL/GenBank/DDBJ databases">
        <title>Unexpected conservation and global transmission of agrobacterial virulence plasmids.</title>
        <authorList>
            <person name="Weisberg A.J."/>
            <person name="Davis E.W. II"/>
            <person name="Tabima J.R."/>
            <person name="Belcher M.S."/>
            <person name="Miller M."/>
            <person name="Kuo C.-H."/>
            <person name="Loper J.E."/>
            <person name="Grunwald N.J."/>
            <person name="Putnam M.L."/>
            <person name="Chang J.H."/>
        </authorList>
    </citation>
    <scope>NUCLEOTIDE SEQUENCE</scope>
    <source>
        <strain evidence="4">Q15/94</strain>
        <plasmid evidence="4">pTiQ15_94</plasmid>
    </source>
</reference>
<evidence type="ECO:0000313" key="4">
    <source>
        <dbReference type="EMBL" id="QTG17276.1"/>
    </source>
</evidence>
<accession>A0AAJ4N984</accession>
<dbReference type="GO" id="GO:0008718">
    <property type="term" value="F:D-amino-acid dehydrogenase activity"/>
    <property type="evidence" value="ECO:0007669"/>
    <property type="project" value="TreeGrafter"/>
</dbReference>
<keyword evidence="2" id="KW-0560">Oxidoreductase</keyword>
<sequence>MPFDLVRVENDPVLPAQADVVIIGGGIVGIAAAYYLSVKGHSVAVIEKGAVAAEQSSRNWGWVRQQNRDERELPLAKWSLAEWEVLAREIGPDLSFVRKGLMYVTDSQKELAGWEKWVTMASGYDVHSRMMTASEVNSMVPGSGSRWVGGVHSPSDGYAEPTMACSAIAKAARRLGTTVHQNCAARGIETQGGEIYAVVTEKGKIRTSRVLCAAGAWTSMFCRWHGVRFPQVGVRSTAFATKPGPKVVEAGFSTPSFTFRPRADGGYTVSIRGRARVELTPQAFMYAQEFMPMFRARWSTSLSVGISRFAFTGPEALSRWSLDSISPFERIRVLNPAVDQKTIRLAMKSLTESFPALAGVGLAHQWGSWIDSTPDAVAAIGAVPEIPGFFIASGFSGHGFGVGPAAGRLAADLIANDDPIVDPSPLRFTRFSEKDLGAPAAM</sequence>